<evidence type="ECO:0000256" key="9">
    <source>
        <dbReference type="SAM" id="Phobius"/>
    </source>
</evidence>
<feature type="domain" description="Histidine kinase" evidence="10">
    <location>
        <begin position="93"/>
        <end position="309"/>
    </location>
</feature>
<dbReference type="SUPFAM" id="SSF47384">
    <property type="entry name" value="Homodimeric domain of signal transducing histidine kinase"/>
    <property type="match status" value="1"/>
</dbReference>
<dbReference type="Proteomes" id="UP000004221">
    <property type="component" value="Unassembled WGS sequence"/>
</dbReference>
<dbReference type="InterPro" id="IPR050351">
    <property type="entry name" value="BphY/WalK/GraS-like"/>
</dbReference>
<dbReference type="GO" id="GO:0007234">
    <property type="term" value="P:osmosensory signaling via phosphorelay pathway"/>
    <property type="evidence" value="ECO:0007669"/>
    <property type="project" value="TreeGrafter"/>
</dbReference>
<dbReference type="Gene3D" id="3.30.565.10">
    <property type="entry name" value="Histidine kinase-like ATPase, C-terminal domain"/>
    <property type="match status" value="1"/>
</dbReference>
<dbReference type="InterPro" id="IPR036890">
    <property type="entry name" value="HATPase_C_sf"/>
</dbReference>
<evidence type="ECO:0000256" key="4">
    <source>
        <dbReference type="ARBA" id="ARBA00022679"/>
    </source>
</evidence>
<dbReference type="RefSeq" id="WP_008480748.1">
    <property type="nucleotide sequence ID" value="NZ_CAGS01000486.1"/>
</dbReference>
<protein>
    <recommendedName>
        <fullName evidence="2">histidine kinase</fullName>
        <ecNumber evidence="2">2.7.13.3</ecNumber>
    </recommendedName>
</protein>
<dbReference type="GO" id="GO:0000155">
    <property type="term" value="F:phosphorelay sensor kinase activity"/>
    <property type="evidence" value="ECO:0007669"/>
    <property type="project" value="InterPro"/>
</dbReference>
<organism evidence="11 12">
    <name type="scientific">Nitrolancea hollandica Lb</name>
    <dbReference type="NCBI Taxonomy" id="1129897"/>
    <lineage>
        <taxon>Bacteria</taxon>
        <taxon>Pseudomonadati</taxon>
        <taxon>Thermomicrobiota</taxon>
        <taxon>Thermomicrobia</taxon>
        <taxon>Sphaerobacterales</taxon>
        <taxon>Sphaerobacterineae</taxon>
        <taxon>Sphaerobacteraceae</taxon>
        <taxon>Nitrolancea</taxon>
    </lineage>
</organism>
<dbReference type="PANTHER" id="PTHR42878:SF7">
    <property type="entry name" value="SENSOR HISTIDINE KINASE GLRK"/>
    <property type="match status" value="1"/>
</dbReference>
<dbReference type="GO" id="GO:0030295">
    <property type="term" value="F:protein kinase activator activity"/>
    <property type="evidence" value="ECO:0007669"/>
    <property type="project" value="TreeGrafter"/>
</dbReference>
<dbReference type="SUPFAM" id="SSF55874">
    <property type="entry name" value="ATPase domain of HSP90 chaperone/DNA topoisomerase II/histidine kinase"/>
    <property type="match status" value="1"/>
</dbReference>
<keyword evidence="12" id="KW-1185">Reference proteome</keyword>
<evidence type="ECO:0000313" key="12">
    <source>
        <dbReference type="Proteomes" id="UP000004221"/>
    </source>
</evidence>
<dbReference type="InterPro" id="IPR036097">
    <property type="entry name" value="HisK_dim/P_sf"/>
</dbReference>
<evidence type="ECO:0000256" key="6">
    <source>
        <dbReference type="ARBA" id="ARBA00022777"/>
    </source>
</evidence>
<dbReference type="AlphaFoldDB" id="I4ELV9"/>
<keyword evidence="9" id="KW-1133">Transmembrane helix</keyword>
<dbReference type="Pfam" id="PF02518">
    <property type="entry name" value="HATPase_c"/>
    <property type="match status" value="1"/>
</dbReference>
<evidence type="ECO:0000259" key="10">
    <source>
        <dbReference type="PROSITE" id="PS50109"/>
    </source>
</evidence>
<evidence type="ECO:0000256" key="3">
    <source>
        <dbReference type="ARBA" id="ARBA00022553"/>
    </source>
</evidence>
<dbReference type="PROSITE" id="PS50109">
    <property type="entry name" value="HIS_KIN"/>
    <property type="match status" value="1"/>
</dbReference>
<dbReference type="GO" id="GO:0000156">
    <property type="term" value="F:phosphorelay response regulator activity"/>
    <property type="evidence" value="ECO:0007669"/>
    <property type="project" value="TreeGrafter"/>
</dbReference>
<feature type="transmembrane region" description="Helical" evidence="9">
    <location>
        <begin position="7"/>
        <end position="37"/>
    </location>
</feature>
<evidence type="ECO:0000256" key="2">
    <source>
        <dbReference type="ARBA" id="ARBA00012438"/>
    </source>
</evidence>
<dbReference type="InterPro" id="IPR003594">
    <property type="entry name" value="HATPase_dom"/>
</dbReference>
<dbReference type="InterPro" id="IPR004358">
    <property type="entry name" value="Sig_transdc_His_kin-like_C"/>
</dbReference>
<dbReference type="InterPro" id="IPR005467">
    <property type="entry name" value="His_kinase_dom"/>
</dbReference>
<dbReference type="Pfam" id="PF00512">
    <property type="entry name" value="HisKA"/>
    <property type="match status" value="1"/>
</dbReference>
<keyword evidence="9" id="KW-0472">Membrane</keyword>
<comment type="catalytic activity">
    <reaction evidence="1">
        <text>ATP + protein L-histidine = ADP + protein N-phospho-L-histidine.</text>
        <dbReference type="EC" id="2.7.13.3"/>
    </reaction>
</comment>
<keyword evidence="8" id="KW-0902">Two-component regulatory system</keyword>
<reference evidence="11 12" key="1">
    <citation type="journal article" date="2012" name="ISME J.">
        <title>Nitrification expanded: discovery, physiology and genomics of a nitrite-oxidizing bacterium from the phylum Chloroflexi.</title>
        <authorList>
            <person name="Sorokin D.Y."/>
            <person name="Lucker S."/>
            <person name="Vejmelkova D."/>
            <person name="Kostrikina N.A."/>
            <person name="Kleerebezem R."/>
            <person name="Rijpstra W.I."/>
            <person name="Damste J.S."/>
            <person name="Le Paslier D."/>
            <person name="Muyzer G."/>
            <person name="Wagner M."/>
            <person name="van Loosdrecht M.C."/>
            <person name="Daims H."/>
        </authorList>
    </citation>
    <scope>NUCLEOTIDE SEQUENCE [LARGE SCALE GENOMIC DNA]</scope>
    <source>
        <strain evidence="12">none</strain>
    </source>
</reference>
<comment type="caution">
    <text evidence="11">The sequence shown here is derived from an EMBL/GenBank/DDBJ whole genome shotgun (WGS) entry which is preliminary data.</text>
</comment>
<dbReference type="CDD" id="cd00082">
    <property type="entry name" value="HisKA"/>
    <property type="match status" value="1"/>
</dbReference>
<dbReference type="GO" id="GO:0005524">
    <property type="term" value="F:ATP binding"/>
    <property type="evidence" value="ECO:0007669"/>
    <property type="project" value="UniProtKB-KW"/>
</dbReference>
<dbReference type="SMART" id="SM00387">
    <property type="entry name" value="HATPase_c"/>
    <property type="match status" value="1"/>
</dbReference>
<dbReference type="PRINTS" id="PR00344">
    <property type="entry name" value="BCTRLSENSOR"/>
</dbReference>
<evidence type="ECO:0000256" key="7">
    <source>
        <dbReference type="ARBA" id="ARBA00022840"/>
    </source>
</evidence>
<dbReference type="EC" id="2.7.13.3" evidence="2"/>
<dbReference type="CDD" id="cd00075">
    <property type="entry name" value="HATPase"/>
    <property type="match status" value="1"/>
</dbReference>
<keyword evidence="4 11" id="KW-0808">Transferase</keyword>
<gene>
    <name evidence="11" type="ORF">NITHO_5360003</name>
</gene>
<sequence length="310" mass="34485">MRYWLPIVLALLPGMIGTVLGLAAAAGIVFAGSIFVFRFQASPALIAPLTGWIVSALVLPLWWFSRRRDRTLQEALAREQLAREEHHRRFIHHLNHELKNPLTAIRAGLANLEDEGRLDPAARSSLQTVRGQVERLARLADDLRKLTDLETRTLDHVPVNLSEVVTEAVDLIHAIPDWDGRRVTVDVQRVPWQLSPIQGDHDLLVLALYNLLNNALKFSTPDATVELRAREDGSWSIVEVADTGRGILADDLPHVTEELYRGQDARGTEGSGLGLALADRVTRLHGGRLVIRSREREGTVVTLRLPSGQK</sequence>
<evidence type="ECO:0000256" key="8">
    <source>
        <dbReference type="ARBA" id="ARBA00023012"/>
    </source>
</evidence>
<keyword evidence="3" id="KW-0597">Phosphoprotein</keyword>
<dbReference type="InterPro" id="IPR003661">
    <property type="entry name" value="HisK_dim/P_dom"/>
</dbReference>
<accession>I4ELV9</accession>
<keyword evidence="5" id="KW-0547">Nucleotide-binding</keyword>
<dbReference type="Gene3D" id="1.10.287.130">
    <property type="match status" value="1"/>
</dbReference>
<keyword evidence="7" id="KW-0067">ATP-binding</keyword>
<dbReference type="OrthoDB" id="594725at2"/>
<keyword evidence="9" id="KW-0812">Transmembrane</keyword>
<evidence type="ECO:0000313" key="11">
    <source>
        <dbReference type="EMBL" id="CCF85672.1"/>
    </source>
</evidence>
<evidence type="ECO:0000256" key="5">
    <source>
        <dbReference type="ARBA" id="ARBA00022741"/>
    </source>
</evidence>
<feature type="transmembrane region" description="Helical" evidence="9">
    <location>
        <begin position="43"/>
        <end position="64"/>
    </location>
</feature>
<keyword evidence="6" id="KW-0418">Kinase</keyword>
<dbReference type="EMBL" id="CAGS01000486">
    <property type="protein sequence ID" value="CCF85672.1"/>
    <property type="molecule type" value="Genomic_DNA"/>
</dbReference>
<dbReference type="PANTHER" id="PTHR42878">
    <property type="entry name" value="TWO-COMPONENT HISTIDINE KINASE"/>
    <property type="match status" value="1"/>
</dbReference>
<proteinExistence type="predicted"/>
<dbReference type="SMART" id="SM00388">
    <property type="entry name" value="HisKA"/>
    <property type="match status" value="1"/>
</dbReference>
<evidence type="ECO:0000256" key="1">
    <source>
        <dbReference type="ARBA" id="ARBA00000085"/>
    </source>
</evidence>
<name>I4ELV9_9BACT</name>